<accession>A0A8J5S0Q5</accession>
<gene>
    <name evidence="1" type="ORF">GUJ93_ZPchr0002g25510</name>
</gene>
<evidence type="ECO:0000313" key="2">
    <source>
        <dbReference type="Proteomes" id="UP000729402"/>
    </source>
</evidence>
<dbReference type="Proteomes" id="UP000729402">
    <property type="component" value="Unassembled WGS sequence"/>
</dbReference>
<sequence>MDSHGLVPPWISAGFAGDRGDGVGASVDERMEQGSVRREHKGWPVCGKNGPDCLGADNFCLEDICCESWSPASQVWLWVPRRDTIYERILELGFPVTGEEIRRFGAFARRIRHTQPRFVDSRSFSEVVSASHMDPKSSVDRLGGNVGWWTWMGEGEIGMVAKDQRVELQEGVRRAGSSGLEMGAAGR</sequence>
<proteinExistence type="predicted"/>
<reference evidence="1" key="2">
    <citation type="submission" date="2021-02" db="EMBL/GenBank/DDBJ databases">
        <authorList>
            <person name="Kimball J.A."/>
            <person name="Haas M.W."/>
            <person name="Macchietto M."/>
            <person name="Kono T."/>
            <person name="Duquette J."/>
            <person name="Shao M."/>
        </authorList>
    </citation>
    <scope>NUCLEOTIDE SEQUENCE</scope>
    <source>
        <tissue evidence="1">Fresh leaf tissue</tissue>
    </source>
</reference>
<keyword evidence="2" id="KW-1185">Reference proteome</keyword>
<evidence type="ECO:0000313" key="1">
    <source>
        <dbReference type="EMBL" id="KAG8057067.1"/>
    </source>
</evidence>
<reference evidence="1" key="1">
    <citation type="journal article" date="2021" name="bioRxiv">
        <title>Whole Genome Assembly and Annotation of Northern Wild Rice, Zizania palustris L., Supports a Whole Genome Duplication in the Zizania Genus.</title>
        <authorList>
            <person name="Haas M."/>
            <person name="Kono T."/>
            <person name="Macchietto M."/>
            <person name="Millas R."/>
            <person name="McGilp L."/>
            <person name="Shao M."/>
            <person name="Duquette J."/>
            <person name="Hirsch C.N."/>
            <person name="Kimball J."/>
        </authorList>
    </citation>
    <scope>NUCLEOTIDE SEQUENCE</scope>
    <source>
        <tissue evidence="1">Fresh leaf tissue</tissue>
    </source>
</reference>
<organism evidence="1 2">
    <name type="scientific">Zizania palustris</name>
    <name type="common">Northern wild rice</name>
    <dbReference type="NCBI Taxonomy" id="103762"/>
    <lineage>
        <taxon>Eukaryota</taxon>
        <taxon>Viridiplantae</taxon>
        <taxon>Streptophyta</taxon>
        <taxon>Embryophyta</taxon>
        <taxon>Tracheophyta</taxon>
        <taxon>Spermatophyta</taxon>
        <taxon>Magnoliopsida</taxon>
        <taxon>Liliopsida</taxon>
        <taxon>Poales</taxon>
        <taxon>Poaceae</taxon>
        <taxon>BOP clade</taxon>
        <taxon>Oryzoideae</taxon>
        <taxon>Oryzeae</taxon>
        <taxon>Zizaniinae</taxon>
        <taxon>Zizania</taxon>
    </lineage>
</organism>
<dbReference type="AlphaFoldDB" id="A0A8J5S0Q5"/>
<protein>
    <submittedName>
        <fullName evidence="1">Uncharacterized protein</fullName>
    </submittedName>
</protein>
<name>A0A8J5S0Q5_ZIZPA</name>
<dbReference type="EMBL" id="JAAALK010000287">
    <property type="protein sequence ID" value="KAG8057067.1"/>
    <property type="molecule type" value="Genomic_DNA"/>
</dbReference>
<comment type="caution">
    <text evidence="1">The sequence shown here is derived from an EMBL/GenBank/DDBJ whole genome shotgun (WGS) entry which is preliminary data.</text>
</comment>